<proteinExistence type="predicted"/>
<gene>
    <name evidence="1" type="ORF">NCTC10786_02842</name>
</gene>
<protein>
    <submittedName>
        <fullName evidence="1">Uncharacterized protein</fullName>
    </submittedName>
</protein>
<reference evidence="1 2" key="1">
    <citation type="submission" date="2018-06" db="EMBL/GenBank/DDBJ databases">
        <authorList>
            <consortium name="Pathogen Informatics"/>
            <person name="Doyle S."/>
        </authorList>
    </citation>
    <scope>NUCLEOTIDE SEQUENCE [LARGE SCALE GENOMIC DNA]</scope>
    <source>
        <strain evidence="1 2">NCTC10786</strain>
    </source>
</reference>
<dbReference type="AlphaFoldDB" id="A0A2X2XTD4"/>
<dbReference type="GO" id="GO:0006355">
    <property type="term" value="P:regulation of DNA-templated transcription"/>
    <property type="evidence" value="ECO:0007669"/>
    <property type="project" value="InterPro"/>
</dbReference>
<name>A0A2X2XTD4_CITKO</name>
<evidence type="ECO:0000313" key="1">
    <source>
        <dbReference type="EMBL" id="SQB29069.1"/>
    </source>
</evidence>
<organism evidence="1 2">
    <name type="scientific">Citrobacter koseri</name>
    <name type="common">Citrobacter diversus</name>
    <dbReference type="NCBI Taxonomy" id="545"/>
    <lineage>
        <taxon>Bacteria</taxon>
        <taxon>Pseudomonadati</taxon>
        <taxon>Pseudomonadota</taxon>
        <taxon>Gammaproteobacteria</taxon>
        <taxon>Enterobacterales</taxon>
        <taxon>Enterobacteriaceae</taxon>
        <taxon>Citrobacter</taxon>
    </lineage>
</organism>
<evidence type="ECO:0000313" key="2">
    <source>
        <dbReference type="Proteomes" id="UP000251584"/>
    </source>
</evidence>
<dbReference type="SUPFAM" id="SSF47598">
    <property type="entry name" value="Ribbon-helix-helix"/>
    <property type="match status" value="1"/>
</dbReference>
<dbReference type="EMBL" id="UAVY01000004">
    <property type="protein sequence ID" value="SQB29069.1"/>
    <property type="molecule type" value="Genomic_DNA"/>
</dbReference>
<dbReference type="Proteomes" id="UP000251584">
    <property type="component" value="Unassembled WGS sequence"/>
</dbReference>
<sequence length="74" mass="8717">MRIVKNYLLMHWLDLMNTERKKMNIRFTDETHKALVERANREDKSAAALVSELITAVLNREEPNDRKETSSKLC</sequence>
<dbReference type="InterPro" id="IPR010985">
    <property type="entry name" value="Ribbon_hlx_hlx"/>
</dbReference>
<accession>A0A2X2XTD4</accession>